<dbReference type="EMBL" id="JAGFBS010000053">
    <property type="protein sequence ID" value="KAG6370363.1"/>
    <property type="molecule type" value="Genomic_DNA"/>
</dbReference>
<comment type="caution">
    <text evidence="1">The sequence shown here is derived from an EMBL/GenBank/DDBJ whole genome shotgun (WGS) entry which is preliminary data.</text>
</comment>
<reference evidence="1" key="1">
    <citation type="submission" date="2021-03" db="EMBL/GenBank/DDBJ databases">
        <title>Evolutionary innovations through gain and loss of genes in the ectomycorrhizal Boletales.</title>
        <authorList>
            <person name="Wu G."/>
            <person name="Miyauchi S."/>
            <person name="Morin E."/>
            <person name="Yang Z.-L."/>
            <person name="Xu J."/>
            <person name="Martin F.M."/>
        </authorList>
    </citation>
    <scope>NUCLEOTIDE SEQUENCE</scope>
    <source>
        <strain evidence="1">BR01</strain>
    </source>
</reference>
<organism evidence="1 2">
    <name type="scientific">Boletus reticuloceps</name>
    <dbReference type="NCBI Taxonomy" id="495285"/>
    <lineage>
        <taxon>Eukaryota</taxon>
        <taxon>Fungi</taxon>
        <taxon>Dikarya</taxon>
        <taxon>Basidiomycota</taxon>
        <taxon>Agaricomycotina</taxon>
        <taxon>Agaricomycetes</taxon>
        <taxon>Agaricomycetidae</taxon>
        <taxon>Boletales</taxon>
        <taxon>Boletineae</taxon>
        <taxon>Boletaceae</taxon>
        <taxon>Boletoideae</taxon>
        <taxon>Boletus</taxon>
    </lineage>
</organism>
<evidence type="ECO:0000313" key="1">
    <source>
        <dbReference type="EMBL" id="KAG6370363.1"/>
    </source>
</evidence>
<evidence type="ECO:0000313" key="2">
    <source>
        <dbReference type="Proteomes" id="UP000683000"/>
    </source>
</evidence>
<dbReference type="AlphaFoldDB" id="A0A8I2YEN8"/>
<name>A0A8I2YEN8_9AGAM</name>
<accession>A0A8I2YEN8</accession>
<protein>
    <submittedName>
        <fullName evidence="1">Uncharacterized protein</fullName>
    </submittedName>
</protein>
<keyword evidence="2" id="KW-1185">Reference proteome</keyword>
<dbReference type="OrthoDB" id="2636032at2759"/>
<gene>
    <name evidence="1" type="ORF">JVT61DRAFT_12177</name>
</gene>
<proteinExistence type="predicted"/>
<sequence length="125" mass="14441">MQCAQEFEDLGLGKHDWQFNALHAWVEQIENFRIDQIALEMERETPRLWDLLDALMARVQEGRSSDTVIPEDAGDMDEEDEELEYWNGVDDIEEIIEGIEDTHVSRAACLASRKKSVIKLVCCLM</sequence>
<dbReference type="Proteomes" id="UP000683000">
    <property type="component" value="Unassembled WGS sequence"/>
</dbReference>